<organism evidence="1 2">
    <name type="scientific">Alcaligenes endophyticus</name>
    <dbReference type="NCBI Taxonomy" id="1929088"/>
    <lineage>
        <taxon>Bacteria</taxon>
        <taxon>Pseudomonadati</taxon>
        <taxon>Pseudomonadota</taxon>
        <taxon>Betaproteobacteria</taxon>
        <taxon>Burkholderiales</taxon>
        <taxon>Alcaligenaceae</taxon>
        <taxon>Alcaligenes</taxon>
    </lineage>
</organism>
<protein>
    <recommendedName>
        <fullName evidence="3">Secreted protein</fullName>
    </recommendedName>
</protein>
<sequence>MRRSSLYVTACLVVLGACTAQEKHVVKELEDLPGITCDFGDNNEVNATNCHPDQLGPTDPGA</sequence>
<keyword evidence="2" id="KW-1185">Reference proteome</keyword>
<accession>A0ABT8EJ63</accession>
<dbReference type="PROSITE" id="PS51257">
    <property type="entry name" value="PROKAR_LIPOPROTEIN"/>
    <property type="match status" value="1"/>
</dbReference>
<evidence type="ECO:0000313" key="1">
    <source>
        <dbReference type="EMBL" id="MDN4121328.1"/>
    </source>
</evidence>
<dbReference type="RefSeq" id="WP_266124010.1">
    <property type="nucleotide sequence ID" value="NZ_JAJHNU010000002.1"/>
</dbReference>
<proteinExistence type="predicted"/>
<name>A0ABT8EJ63_9BURK</name>
<gene>
    <name evidence="1" type="ORF">LMS43_08510</name>
</gene>
<evidence type="ECO:0008006" key="3">
    <source>
        <dbReference type="Google" id="ProtNLM"/>
    </source>
</evidence>
<dbReference type="Proteomes" id="UP001168613">
    <property type="component" value="Unassembled WGS sequence"/>
</dbReference>
<comment type="caution">
    <text evidence="1">The sequence shown here is derived from an EMBL/GenBank/DDBJ whole genome shotgun (WGS) entry which is preliminary data.</text>
</comment>
<evidence type="ECO:0000313" key="2">
    <source>
        <dbReference type="Proteomes" id="UP001168613"/>
    </source>
</evidence>
<dbReference type="EMBL" id="JAJHNU010000002">
    <property type="protein sequence ID" value="MDN4121328.1"/>
    <property type="molecule type" value="Genomic_DNA"/>
</dbReference>
<reference evidence="1" key="1">
    <citation type="submission" date="2021-11" db="EMBL/GenBank/DDBJ databases">
        <title>Draft genome sequence of Alcaligenes endophyticus type strain CCUG 75668T.</title>
        <authorList>
            <person name="Salva-Serra F."/>
            <person name="Duran R.E."/>
            <person name="Seeger M."/>
            <person name="Moore E.R.B."/>
            <person name="Jaen-Luchoro D."/>
        </authorList>
    </citation>
    <scope>NUCLEOTIDE SEQUENCE</scope>
    <source>
        <strain evidence="1">CCUG 75668</strain>
    </source>
</reference>